<dbReference type="PANTHER" id="PTHR32552:SF89">
    <property type="entry name" value="CATECHOLATE SIDEROPHORE RECEPTOR FIU"/>
    <property type="match status" value="1"/>
</dbReference>
<organism evidence="13 14">
    <name type="scientific">Aquisalimonas asiatica</name>
    <dbReference type="NCBI Taxonomy" id="406100"/>
    <lineage>
        <taxon>Bacteria</taxon>
        <taxon>Pseudomonadati</taxon>
        <taxon>Pseudomonadota</taxon>
        <taxon>Gammaproteobacteria</taxon>
        <taxon>Chromatiales</taxon>
        <taxon>Ectothiorhodospiraceae</taxon>
        <taxon>Aquisalimonas</taxon>
    </lineage>
</organism>
<dbReference type="PROSITE" id="PS01156">
    <property type="entry name" value="TONB_DEPENDENT_REC_2"/>
    <property type="match status" value="1"/>
</dbReference>
<sequence length="641" mass="69826">MLPPSRQRLWPCCALVLAVLAGAAPDARSGLADDNAVTRAGDAFGFTVGTNSVGLYSASSTRGFSPIRAGNVRLNGLYFDQRGTLPGTLVDTSAIRVGLTAFDEPLPAPSGIADYRTRRLQGGSTGRVRLARESFGSPVAEADVRVGRADGASVTAAVRHAPDARQDGGSNYRMLDATLAPTLRWGQSNEAGLLLSRRQYRSYEEELHYYPEGNTAPPEIRRRKQRQQSWHRNDGVSEVLGGFLSTAPAADWQLRGGVFHAAARRPASYFEYLTEVTPDGLGTPMVRRSPEQSDRAWSGETQLSRDLIGESFSLRLTGLVRFRSATTRSGAPSFAQLDEDPIAIDGMPPDYAEPDWQSTPTDRDRVQQLGGGLAAQLAWRDRVRLNAGLQRADYRKTVTFGTGERSSVESRPLLWNMGAAVRLNRTLTGYAGVTRGLEESGSAPFTARNANAVLPAARTRQQDAGLEWQPSPNLQVIAGVFRIRRPYAGLDTDDTYRFLGDLENDGVEISATANPIPGLTVVAGGLYQRPRRDDDQPLLGQARHQLDLSLDYALRSVPGLSINSRLSRTGGYRAGRDGQLRLSRTDLDLGARYRLWDGSTRASLNGRVINVLDNFAWNAASDGGLDHSPPRTWEMALTVDF</sequence>
<feature type="chain" id="PRO_5011715008" evidence="12">
    <location>
        <begin position="24"/>
        <end position="641"/>
    </location>
</feature>
<evidence type="ECO:0000256" key="11">
    <source>
        <dbReference type="SAM" id="MobiDB-lite"/>
    </source>
</evidence>
<protein>
    <submittedName>
        <fullName evidence="13">Outer membrane receptor proteins, mostly Fe transport</fullName>
    </submittedName>
</protein>
<evidence type="ECO:0000256" key="8">
    <source>
        <dbReference type="ARBA" id="ARBA00023065"/>
    </source>
</evidence>
<evidence type="ECO:0000256" key="12">
    <source>
        <dbReference type="SAM" id="SignalP"/>
    </source>
</evidence>
<dbReference type="GO" id="GO:0009279">
    <property type="term" value="C:cell outer membrane"/>
    <property type="evidence" value="ECO:0007669"/>
    <property type="project" value="UniProtKB-SubCell"/>
</dbReference>
<dbReference type="RefSeq" id="WP_139209184.1">
    <property type="nucleotide sequence ID" value="NZ_FOEG01000003.1"/>
</dbReference>
<evidence type="ECO:0000313" key="13">
    <source>
        <dbReference type="EMBL" id="SEO83500.1"/>
    </source>
</evidence>
<evidence type="ECO:0000256" key="3">
    <source>
        <dbReference type="ARBA" id="ARBA00022452"/>
    </source>
</evidence>
<name>A0A1H8SXL6_9GAMM</name>
<proteinExistence type="predicted"/>
<evidence type="ECO:0000313" key="14">
    <source>
        <dbReference type="Proteomes" id="UP000199657"/>
    </source>
</evidence>
<dbReference type="SUPFAM" id="SSF56935">
    <property type="entry name" value="Porins"/>
    <property type="match status" value="1"/>
</dbReference>
<dbReference type="EMBL" id="FOEG01000003">
    <property type="protein sequence ID" value="SEO83500.1"/>
    <property type="molecule type" value="Genomic_DNA"/>
</dbReference>
<evidence type="ECO:0000256" key="10">
    <source>
        <dbReference type="ARBA" id="ARBA00023237"/>
    </source>
</evidence>
<keyword evidence="9" id="KW-0472">Membrane</keyword>
<dbReference type="Proteomes" id="UP000199657">
    <property type="component" value="Unassembled WGS sequence"/>
</dbReference>
<accession>A0A1H8SXL6</accession>
<evidence type="ECO:0000256" key="9">
    <source>
        <dbReference type="ARBA" id="ARBA00023136"/>
    </source>
</evidence>
<keyword evidence="14" id="KW-1185">Reference proteome</keyword>
<keyword evidence="3" id="KW-1134">Transmembrane beta strand</keyword>
<evidence type="ECO:0000256" key="6">
    <source>
        <dbReference type="ARBA" id="ARBA00022729"/>
    </source>
</evidence>
<keyword evidence="6 12" id="KW-0732">Signal</keyword>
<dbReference type="GO" id="GO:0015344">
    <property type="term" value="F:siderophore uptake transmembrane transporter activity"/>
    <property type="evidence" value="ECO:0007669"/>
    <property type="project" value="TreeGrafter"/>
</dbReference>
<keyword evidence="7" id="KW-0408">Iron</keyword>
<feature type="region of interest" description="Disordered" evidence="11">
    <location>
        <begin position="210"/>
        <end position="231"/>
    </location>
</feature>
<keyword evidence="13" id="KW-0675">Receptor</keyword>
<comment type="subcellular location">
    <subcellularLocation>
        <location evidence="1">Cell outer membrane</location>
        <topology evidence="1">Multi-pass membrane protein</topology>
    </subcellularLocation>
</comment>
<feature type="signal peptide" evidence="12">
    <location>
        <begin position="1"/>
        <end position="23"/>
    </location>
</feature>
<evidence type="ECO:0000256" key="5">
    <source>
        <dbReference type="ARBA" id="ARBA00022692"/>
    </source>
</evidence>
<evidence type="ECO:0000256" key="1">
    <source>
        <dbReference type="ARBA" id="ARBA00004571"/>
    </source>
</evidence>
<dbReference type="InterPro" id="IPR010917">
    <property type="entry name" value="TonB_rcpt_CS"/>
</dbReference>
<evidence type="ECO:0000256" key="2">
    <source>
        <dbReference type="ARBA" id="ARBA00022448"/>
    </source>
</evidence>
<dbReference type="InterPro" id="IPR039426">
    <property type="entry name" value="TonB-dep_rcpt-like"/>
</dbReference>
<dbReference type="Gene3D" id="2.40.170.20">
    <property type="entry name" value="TonB-dependent receptor, beta-barrel domain"/>
    <property type="match status" value="1"/>
</dbReference>
<dbReference type="PANTHER" id="PTHR32552">
    <property type="entry name" value="FERRICHROME IRON RECEPTOR-RELATED"/>
    <property type="match status" value="1"/>
</dbReference>
<reference evidence="13 14" key="1">
    <citation type="submission" date="2016-10" db="EMBL/GenBank/DDBJ databases">
        <authorList>
            <person name="de Groot N.N."/>
        </authorList>
    </citation>
    <scope>NUCLEOTIDE SEQUENCE [LARGE SCALE GENOMIC DNA]</scope>
    <source>
        <strain evidence="13 14">CGMCC 1.6291</strain>
    </source>
</reference>
<keyword evidence="8" id="KW-0406">Ion transport</keyword>
<keyword evidence="4" id="KW-0410">Iron transport</keyword>
<keyword evidence="2" id="KW-0813">Transport</keyword>
<dbReference type="OrthoDB" id="9764669at2"/>
<dbReference type="InterPro" id="IPR036942">
    <property type="entry name" value="Beta-barrel_TonB_sf"/>
</dbReference>
<evidence type="ECO:0000256" key="7">
    <source>
        <dbReference type="ARBA" id="ARBA00023004"/>
    </source>
</evidence>
<dbReference type="AlphaFoldDB" id="A0A1H8SXL6"/>
<keyword evidence="5" id="KW-0812">Transmembrane</keyword>
<dbReference type="STRING" id="406100.SAMN04488052_103274"/>
<keyword evidence="10" id="KW-0998">Cell outer membrane</keyword>
<evidence type="ECO:0000256" key="4">
    <source>
        <dbReference type="ARBA" id="ARBA00022496"/>
    </source>
</evidence>
<gene>
    <name evidence="13" type="ORF">SAMN04488052_103274</name>
</gene>